<dbReference type="STRING" id="6205.A0A0R3WWC3"/>
<evidence type="ECO:0000313" key="4">
    <source>
        <dbReference type="WBParaSite" id="TTAC_0000506301-mRNA-1"/>
    </source>
</evidence>
<sequence>VHHFSCTEAFGINPVVCLLSQVCVPWADVIRASVMKPGTPHLVIVNYTSPTNRTPVSSFDSSVANFRSCRNPEGRMAKPWCYVSAVSFTGNSLNSYLTTVGYRKAPCKVDMCDHSSHMGLPLDFGDECPSGFLTQVGKTASPQGEISTVYCVLSAKGLRNTEKGRFKNFCMFLLNQNRETCPKADVVLKESDPAFSSSPSSTPKPPPDFEVLANCIL</sequence>
<dbReference type="WBParaSite" id="TTAC_0000506301-mRNA-1">
    <property type="protein sequence ID" value="TTAC_0000506301-mRNA-1"/>
    <property type="gene ID" value="TTAC_0000506301"/>
</dbReference>
<name>A0A0R3WWC3_HYDTA</name>
<dbReference type="EMBL" id="UYWX01006061">
    <property type="protein sequence ID" value="VDM26146.1"/>
    <property type="molecule type" value="Genomic_DNA"/>
</dbReference>
<reference evidence="2 3" key="2">
    <citation type="submission" date="2018-11" db="EMBL/GenBank/DDBJ databases">
        <authorList>
            <consortium name="Pathogen Informatics"/>
        </authorList>
    </citation>
    <scope>NUCLEOTIDE SEQUENCE [LARGE SCALE GENOMIC DNA]</scope>
</reference>
<dbReference type="AlphaFoldDB" id="A0A0R3WWC3"/>
<dbReference type="OrthoDB" id="5917794at2759"/>
<dbReference type="SUPFAM" id="SSF57440">
    <property type="entry name" value="Kringle-like"/>
    <property type="match status" value="1"/>
</dbReference>
<dbReference type="Proteomes" id="UP000274429">
    <property type="component" value="Unassembled WGS sequence"/>
</dbReference>
<accession>A0A0R3WWC3</accession>
<protein>
    <submittedName>
        <fullName evidence="4">Kringle domain-containing protein</fullName>
    </submittedName>
</protein>
<organism evidence="4">
    <name type="scientific">Hydatigena taeniaeformis</name>
    <name type="common">Feline tapeworm</name>
    <name type="synonym">Taenia taeniaeformis</name>
    <dbReference type="NCBI Taxonomy" id="6205"/>
    <lineage>
        <taxon>Eukaryota</taxon>
        <taxon>Metazoa</taxon>
        <taxon>Spiralia</taxon>
        <taxon>Lophotrochozoa</taxon>
        <taxon>Platyhelminthes</taxon>
        <taxon>Cestoda</taxon>
        <taxon>Eucestoda</taxon>
        <taxon>Cyclophyllidea</taxon>
        <taxon>Taeniidae</taxon>
        <taxon>Hydatigera</taxon>
    </lineage>
</organism>
<dbReference type="InterPro" id="IPR038178">
    <property type="entry name" value="Kringle_sf"/>
</dbReference>
<evidence type="ECO:0000313" key="3">
    <source>
        <dbReference type="Proteomes" id="UP000274429"/>
    </source>
</evidence>
<keyword evidence="1" id="KW-1015">Disulfide bond</keyword>
<dbReference type="Gene3D" id="2.40.20.10">
    <property type="entry name" value="Plasminogen Kringle 4"/>
    <property type="match status" value="1"/>
</dbReference>
<dbReference type="InterPro" id="IPR013806">
    <property type="entry name" value="Kringle-like"/>
</dbReference>
<proteinExistence type="predicted"/>
<keyword evidence="3" id="KW-1185">Reference proteome</keyword>
<evidence type="ECO:0000256" key="1">
    <source>
        <dbReference type="ARBA" id="ARBA00023157"/>
    </source>
</evidence>
<reference evidence="4" key="1">
    <citation type="submission" date="2017-02" db="UniProtKB">
        <authorList>
            <consortium name="WormBaseParasite"/>
        </authorList>
    </citation>
    <scope>IDENTIFICATION</scope>
</reference>
<gene>
    <name evidence="2" type="ORF">TTAC_LOCUS5047</name>
</gene>
<evidence type="ECO:0000313" key="2">
    <source>
        <dbReference type="EMBL" id="VDM26146.1"/>
    </source>
</evidence>